<evidence type="ECO:0000259" key="5">
    <source>
        <dbReference type="PROSITE" id="PS50128"/>
    </source>
</evidence>
<feature type="compositionally biased region" description="Polar residues" evidence="4">
    <location>
        <begin position="109"/>
        <end position="128"/>
    </location>
</feature>
<dbReference type="OrthoDB" id="1935339at2759"/>
<comment type="caution">
    <text evidence="6">The sequence shown here is derived from an EMBL/GenBank/DDBJ whole genome shotgun (WGS) entry which is preliminary data.</text>
</comment>
<feature type="region of interest" description="Disordered" evidence="4">
    <location>
        <begin position="151"/>
        <end position="185"/>
    </location>
</feature>
<dbReference type="InterPro" id="IPR035967">
    <property type="entry name" value="SWAP/Surp_sf"/>
</dbReference>
<feature type="region of interest" description="Disordered" evidence="4">
    <location>
        <begin position="208"/>
        <end position="260"/>
    </location>
</feature>
<dbReference type="InterPro" id="IPR000061">
    <property type="entry name" value="Surp"/>
</dbReference>
<evidence type="ECO:0000256" key="2">
    <source>
        <dbReference type="ARBA" id="ARBA00022664"/>
    </source>
</evidence>
<feature type="compositionally biased region" description="Basic and acidic residues" evidence="4">
    <location>
        <begin position="220"/>
        <end position="236"/>
    </location>
</feature>
<sequence length="350" mass="38280">MRAKLAMASQSPPPLPADAEVVRNIEVLAAFVAKTGAQFEQLARVNTAGDPKFGFLLGDGPPGSEAARSHAFYQWKKQRLEQRLFATDGSDDLQLKICAMVDEARTPSKAPSSETHSLNEAKPLSTSGAIEKKRLEANAGAVQKTEPALFDHSLCKPDCPPSQREKGDVKAPLSTAPPKRKAESIIEGSIMKKGMPHEDLCRLQSLSQEAKGDPHKRKPGIGEHAQKEEISKEDQRNSPGGGPSDEVRSTGDVGAVEATEKHSKEYHGLRLLKSALADYVKEILRPAWKEGIMSKEAFKSIVKKVVDKVIGSLQTHQIPKSQENVDQYMTQSQAKISKLVQGYVDRFKKN</sequence>
<accession>A0A9D4U764</accession>
<dbReference type="SMART" id="SM00648">
    <property type="entry name" value="SWAP"/>
    <property type="match status" value="1"/>
</dbReference>
<dbReference type="GO" id="GO:0003723">
    <property type="term" value="F:RNA binding"/>
    <property type="evidence" value="ECO:0007669"/>
    <property type="project" value="InterPro"/>
</dbReference>
<dbReference type="Proteomes" id="UP000886520">
    <property type="component" value="Chromosome 23"/>
</dbReference>
<keyword evidence="3" id="KW-0539">Nucleus</keyword>
<name>A0A9D4U764_ADICA</name>
<dbReference type="SUPFAM" id="SSF109905">
    <property type="entry name" value="Surp module (SWAP domain)"/>
    <property type="match status" value="1"/>
</dbReference>
<dbReference type="GO" id="GO:0006355">
    <property type="term" value="P:regulation of DNA-templated transcription"/>
    <property type="evidence" value="ECO:0007669"/>
    <property type="project" value="InterPro"/>
</dbReference>
<evidence type="ECO:0000256" key="3">
    <source>
        <dbReference type="ARBA" id="ARBA00023242"/>
    </source>
</evidence>
<keyword evidence="2" id="KW-0507">mRNA processing</keyword>
<dbReference type="GO" id="GO:0005694">
    <property type="term" value="C:chromosome"/>
    <property type="evidence" value="ECO:0007669"/>
    <property type="project" value="InterPro"/>
</dbReference>
<dbReference type="PROSITE" id="PS50128">
    <property type="entry name" value="SURP"/>
    <property type="match status" value="1"/>
</dbReference>
<dbReference type="InterPro" id="IPR013257">
    <property type="entry name" value="SRI"/>
</dbReference>
<dbReference type="Gene3D" id="1.10.10.790">
    <property type="entry name" value="Surp module"/>
    <property type="match status" value="1"/>
</dbReference>
<keyword evidence="7" id="KW-1185">Reference proteome</keyword>
<dbReference type="EMBL" id="JABFUD020000023">
    <property type="protein sequence ID" value="KAI5061769.1"/>
    <property type="molecule type" value="Genomic_DNA"/>
</dbReference>
<dbReference type="Pfam" id="PF01805">
    <property type="entry name" value="Surp"/>
    <property type="match status" value="1"/>
</dbReference>
<protein>
    <recommendedName>
        <fullName evidence="5">SURP motif domain-containing protein</fullName>
    </recommendedName>
</protein>
<organism evidence="6 7">
    <name type="scientific">Adiantum capillus-veneris</name>
    <name type="common">Maidenhair fern</name>
    <dbReference type="NCBI Taxonomy" id="13818"/>
    <lineage>
        <taxon>Eukaryota</taxon>
        <taxon>Viridiplantae</taxon>
        <taxon>Streptophyta</taxon>
        <taxon>Embryophyta</taxon>
        <taxon>Tracheophyta</taxon>
        <taxon>Polypodiopsida</taxon>
        <taxon>Polypodiidae</taxon>
        <taxon>Polypodiales</taxon>
        <taxon>Pteridineae</taxon>
        <taxon>Pteridaceae</taxon>
        <taxon>Vittarioideae</taxon>
        <taxon>Adiantum</taxon>
    </lineage>
</organism>
<evidence type="ECO:0000313" key="6">
    <source>
        <dbReference type="EMBL" id="KAI5061769.1"/>
    </source>
</evidence>
<reference evidence="6" key="1">
    <citation type="submission" date="2021-01" db="EMBL/GenBank/DDBJ databases">
        <title>Adiantum capillus-veneris genome.</title>
        <authorList>
            <person name="Fang Y."/>
            <person name="Liao Q."/>
        </authorList>
    </citation>
    <scope>NUCLEOTIDE SEQUENCE</scope>
    <source>
        <strain evidence="6">H3</strain>
        <tissue evidence="6">Leaf</tissue>
    </source>
</reference>
<feature type="domain" description="SURP motif" evidence="5">
    <location>
        <begin position="24"/>
        <end position="73"/>
    </location>
</feature>
<evidence type="ECO:0000256" key="1">
    <source>
        <dbReference type="ARBA" id="ARBA00004123"/>
    </source>
</evidence>
<evidence type="ECO:0000313" key="7">
    <source>
        <dbReference type="Proteomes" id="UP000886520"/>
    </source>
</evidence>
<dbReference type="Pfam" id="PF08236">
    <property type="entry name" value="SRI"/>
    <property type="match status" value="1"/>
</dbReference>
<gene>
    <name evidence="6" type="ORF">GOP47_0024274</name>
</gene>
<dbReference type="GO" id="GO:0006397">
    <property type="term" value="P:mRNA processing"/>
    <property type="evidence" value="ECO:0007669"/>
    <property type="project" value="UniProtKB-KW"/>
</dbReference>
<comment type="subcellular location">
    <subcellularLocation>
        <location evidence="1">Nucleus</location>
    </subcellularLocation>
</comment>
<proteinExistence type="predicted"/>
<dbReference type="PANTHER" id="PTHR36886">
    <property type="entry name" value="PROTEIN FRIGIDA-ESSENTIAL 1"/>
    <property type="match status" value="1"/>
</dbReference>
<feature type="region of interest" description="Disordered" evidence="4">
    <location>
        <begin position="106"/>
        <end position="130"/>
    </location>
</feature>
<dbReference type="AlphaFoldDB" id="A0A9D4U764"/>
<dbReference type="InterPro" id="IPR052650">
    <property type="entry name" value="Zinc_finger_CCCH"/>
</dbReference>
<dbReference type="PANTHER" id="PTHR36886:SF3">
    <property type="entry name" value="PROTEIN FRIGIDA-ESSENTIAL 1"/>
    <property type="match status" value="1"/>
</dbReference>
<evidence type="ECO:0000256" key="4">
    <source>
        <dbReference type="SAM" id="MobiDB-lite"/>
    </source>
</evidence>